<protein>
    <submittedName>
        <fullName evidence="2">Uncharacterized protein</fullName>
    </submittedName>
</protein>
<evidence type="ECO:0000256" key="1">
    <source>
        <dbReference type="SAM" id="MobiDB-lite"/>
    </source>
</evidence>
<accession>A0A0F7L724</accession>
<proteinExistence type="predicted"/>
<feature type="compositionally biased region" description="Polar residues" evidence="1">
    <location>
        <begin position="1"/>
        <end position="10"/>
    </location>
</feature>
<reference evidence="2" key="1">
    <citation type="journal article" date="2015" name="Front. Microbiol.">
        <title>Combining genomic sequencing methods to explore viral diversity and reveal potential virus-host interactions.</title>
        <authorList>
            <person name="Chow C.E."/>
            <person name="Winget D.M."/>
            <person name="White R.A.III."/>
            <person name="Hallam S.J."/>
            <person name="Suttle C.A."/>
        </authorList>
    </citation>
    <scope>NUCLEOTIDE SEQUENCE</scope>
    <source>
        <strain evidence="2">Oxic1_8</strain>
    </source>
</reference>
<dbReference type="EMBL" id="KR029603">
    <property type="protein sequence ID" value="AKH48349.1"/>
    <property type="molecule type" value="Genomic_DNA"/>
</dbReference>
<evidence type="ECO:0000313" key="2">
    <source>
        <dbReference type="EMBL" id="AKH48349.1"/>
    </source>
</evidence>
<organism evidence="2">
    <name type="scientific">uncultured marine virus</name>
    <dbReference type="NCBI Taxonomy" id="186617"/>
    <lineage>
        <taxon>Viruses</taxon>
        <taxon>environmental samples</taxon>
    </lineage>
</organism>
<name>A0A0F7L724_9VIRU</name>
<sequence>MPRHWNSSTDGEPDASVKPSCRRGSVEIHQPTVVLCRTPHQGEHIRLSRTGPLLITRHVSPH</sequence>
<reference evidence="2" key="2">
    <citation type="submission" date="2015-03" db="EMBL/GenBank/DDBJ databases">
        <authorList>
            <person name="Chow C.-E.T."/>
            <person name="Winget D.M."/>
            <person name="White R.A.III."/>
            <person name="Hallam S.J."/>
            <person name="Suttle C.A."/>
        </authorList>
    </citation>
    <scope>NUCLEOTIDE SEQUENCE</scope>
    <source>
        <strain evidence="2">Oxic1_8</strain>
    </source>
</reference>
<feature type="region of interest" description="Disordered" evidence="1">
    <location>
        <begin position="1"/>
        <end position="24"/>
    </location>
</feature>